<proteinExistence type="predicted"/>
<evidence type="ECO:0000313" key="2">
    <source>
        <dbReference type="Proteomes" id="UP001446871"/>
    </source>
</evidence>
<comment type="caution">
    <text evidence="1">The sequence shown here is derived from an EMBL/GenBank/DDBJ whole genome shotgun (WGS) entry which is preliminary data.</text>
</comment>
<dbReference type="EMBL" id="JAQQWM010000002">
    <property type="protein sequence ID" value="KAK8078613.1"/>
    <property type="molecule type" value="Genomic_DNA"/>
</dbReference>
<dbReference type="Proteomes" id="UP001446871">
    <property type="component" value="Unassembled WGS sequence"/>
</dbReference>
<reference evidence="1 2" key="1">
    <citation type="submission" date="2023-01" db="EMBL/GenBank/DDBJ databases">
        <title>Analysis of 21 Apiospora genomes using comparative genomics revels a genus with tremendous synthesis potential of carbohydrate active enzymes and secondary metabolites.</title>
        <authorList>
            <person name="Sorensen T."/>
        </authorList>
    </citation>
    <scope>NUCLEOTIDE SEQUENCE [LARGE SCALE GENOMIC DNA]</scope>
    <source>
        <strain evidence="1 2">CBS 83171</strain>
    </source>
</reference>
<keyword evidence="2" id="KW-1185">Reference proteome</keyword>
<gene>
    <name evidence="1" type="ORF">PG996_004783</name>
</gene>
<organism evidence="1 2">
    <name type="scientific">Apiospora saccharicola</name>
    <dbReference type="NCBI Taxonomy" id="335842"/>
    <lineage>
        <taxon>Eukaryota</taxon>
        <taxon>Fungi</taxon>
        <taxon>Dikarya</taxon>
        <taxon>Ascomycota</taxon>
        <taxon>Pezizomycotina</taxon>
        <taxon>Sordariomycetes</taxon>
        <taxon>Xylariomycetidae</taxon>
        <taxon>Amphisphaeriales</taxon>
        <taxon>Apiosporaceae</taxon>
        <taxon>Apiospora</taxon>
    </lineage>
</organism>
<name>A0ABR1W529_9PEZI</name>
<evidence type="ECO:0000313" key="1">
    <source>
        <dbReference type="EMBL" id="KAK8078613.1"/>
    </source>
</evidence>
<sequence length="468" mass="51283">MDVANAINNAAKQIAGLDFGRRRPFSNPKVVFAALVANTVDEVTQGMTQGEITGALEARLTTLASHATQGHDVFTRVRGNSAFYVYIAYQMNPLCPLSGADIESIFSSLLSARERALSVSQGAGNAQKSKLMIALDVILGLRRTANDQARHDHALVTVKPKALGRPSMLRGPNNNSGIVVGNNSPVWPPAHFSPLNVAHLCQQDVHLALFGITPESPGAEPIFPTDQDNPIAVRRFLCYENLTKNKTVPATTWALYCAPVAFLDDGAREAWYVNTGHRSRFYSTLPEFIEYAKGVLSSNTIERVMCLLTPWFYDVNEVMALANGELALPVAWEKTCYRSGMAMLVEKDGKMEDGKTRQYKVVIFQPQAPRYPRATPRGADRGQKQHEFVGTVIRTIVGKMNHIASAWVGGTLQNAPDTNGREVSPDSVELSANFVSELTEDPSSLTIDPVSLSARHFRNADVRESAWE</sequence>
<accession>A0ABR1W529</accession>
<protein>
    <submittedName>
        <fullName evidence="1">Uncharacterized protein</fullName>
    </submittedName>
</protein>